<dbReference type="Gene3D" id="3.40.366.10">
    <property type="entry name" value="Malonyl-Coenzyme A Acyl Carrier Protein, domain 2"/>
    <property type="match status" value="1"/>
</dbReference>
<dbReference type="EMBL" id="OZ034688">
    <property type="protein sequence ID" value="CAL1329268.1"/>
    <property type="molecule type" value="Genomic_DNA"/>
</dbReference>
<dbReference type="RefSeq" id="WP_341764738.1">
    <property type="nucleotide sequence ID" value="NZ_OZ034688.1"/>
</dbReference>
<dbReference type="InterPro" id="IPR050858">
    <property type="entry name" value="Mal-CoA-ACP_Trans/PKS_FabD"/>
</dbReference>
<dbReference type="InterPro" id="IPR016035">
    <property type="entry name" value="Acyl_Trfase/lysoPLipase"/>
</dbReference>
<dbReference type="SUPFAM" id="SSF55048">
    <property type="entry name" value="Probable ACP-binding domain of malonyl-CoA ACP transacylase"/>
    <property type="match status" value="1"/>
</dbReference>
<evidence type="ECO:0000259" key="8">
    <source>
        <dbReference type="SMART" id="SM00827"/>
    </source>
</evidence>
<evidence type="ECO:0000256" key="6">
    <source>
        <dbReference type="ARBA" id="ARBA00048462"/>
    </source>
</evidence>
<evidence type="ECO:0000256" key="7">
    <source>
        <dbReference type="PIRNR" id="PIRNR000446"/>
    </source>
</evidence>
<reference evidence="9" key="1">
    <citation type="submission" date="2024-04" db="EMBL/GenBank/DDBJ databases">
        <authorList>
            <person name="Manzano-Marin A."/>
            <person name="Manzano-Marin A."/>
            <person name="Alejandro Manzano Marin A."/>
        </authorList>
    </citation>
    <scope>NUCLEOTIDE SEQUENCE [LARGE SCALE GENOMIC DNA]</scope>
    <source>
        <strain evidence="9">TABTEA</strain>
    </source>
</reference>
<name>A0ABM9NP62_9GAMM</name>
<dbReference type="Gene3D" id="3.30.70.250">
    <property type="entry name" value="Malonyl-CoA ACP transacylase, ACP-binding"/>
    <property type="match status" value="1"/>
</dbReference>
<gene>
    <name evidence="9" type="primary">fabD</name>
    <name evidence="9" type="ORF">PRHACTZTBTEA_346</name>
</gene>
<evidence type="ECO:0000256" key="4">
    <source>
        <dbReference type="ARBA" id="ARBA00022679"/>
    </source>
</evidence>
<evidence type="ECO:0000256" key="3">
    <source>
        <dbReference type="ARBA" id="ARBA00018953"/>
    </source>
</evidence>
<evidence type="ECO:0000313" key="10">
    <source>
        <dbReference type="Proteomes" id="UP001497533"/>
    </source>
</evidence>
<organism evidence="9 10">
    <name type="scientific">Candidatus Providencia siddallii</name>
    <dbReference type="NCBI Taxonomy" id="1715285"/>
    <lineage>
        <taxon>Bacteria</taxon>
        <taxon>Pseudomonadati</taxon>
        <taxon>Pseudomonadota</taxon>
        <taxon>Gammaproteobacteria</taxon>
        <taxon>Enterobacterales</taxon>
        <taxon>Morganellaceae</taxon>
        <taxon>Providencia</taxon>
    </lineage>
</organism>
<dbReference type="SUPFAM" id="SSF52151">
    <property type="entry name" value="FabD/lysophospholipase-like"/>
    <property type="match status" value="1"/>
</dbReference>
<protein>
    <recommendedName>
        <fullName evidence="3 7">Malonyl CoA-acyl carrier protein transacylase</fullName>
        <ecNumber evidence="2 7">2.3.1.39</ecNumber>
    </recommendedName>
</protein>
<keyword evidence="4 7" id="KW-0808">Transferase</keyword>
<keyword evidence="5 7" id="KW-0012">Acyltransferase</keyword>
<evidence type="ECO:0000313" key="9">
    <source>
        <dbReference type="EMBL" id="CAL1329268.1"/>
    </source>
</evidence>
<keyword evidence="10" id="KW-1185">Reference proteome</keyword>
<dbReference type="PANTHER" id="PTHR42681:SF1">
    <property type="entry name" value="MALONYL-COA-ACYL CARRIER PROTEIN TRANSACYLASE, MITOCHONDRIAL"/>
    <property type="match status" value="1"/>
</dbReference>
<dbReference type="InterPro" id="IPR004410">
    <property type="entry name" value="Malonyl_CoA-ACP_transAc_FabD"/>
</dbReference>
<dbReference type="PIRSF" id="PIRSF000446">
    <property type="entry name" value="Mct"/>
    <property type="match status" value="1"/>
</dbReference>
<dbReference type="EC" id="2.3.1.39" evidence="2 7"/>
<evidence type="ECO:0000256" key="2">
    <source>
        <dbReference type="ARBA" id="ARBA00013258"/>
    </source>
</evidence>
<dbReference type="InterPro" id="IPR001227">
    <property type="entry name" value="Ac_transferase_dom_sf"/>
</dbReference>
<comment type="similarity">
    <text evidence="7">Belongs to the fabD family.</text>
</comment>
<evidence type="ECO:0000256" key="1">
    <source>
        <dbReference type="ARBA" id="ARBA00005194"/>
    </source>
</evidence>
<dbReference type="NCBIfam" id="TIGR00128">
    <property type="entry name" value="fabD"/>
    <property type="match status" value="1"/>
</dbReference>
<comment type="pathway">
    <text evidence="1">Lipid metabolism; fatty acid biosynthesis.</text>
</comment>
<dbReference type="InterPro" id="IPR016036">
    <property type="entry name" value="Malonyl_transacylase_ACP-bd"/>
</dbReference>
<evidence type="ECO:0000256" key="5">
    <source>
        <dbReference type="ARBA" id="ARBA00023315"/>
    </source>
</evidence>
<dbReference type="GO" id="GO:0004314">
    <property type="term" value="F:[acyl-carrier-protein] S-malonyltransferase activity"/>
    <property type="evidence" value="ECO:0007669"/>
    <property type="project" value="UniProtKB-EC"/>
</dbReference>
<sequence length="311" mass="34827">MKEFAMIFPGQGSQSLGMLLELAKENYIVEETFKEASDVLSYDLWKLIQHGTKEELNKTHKTQPALVAASTSIFRIWKKNNFKNPVFMAGHSLGEYSALVCANVIKFKDAIKLVDLRGKLMQSEIPEEIGAMHAIIGLNSNIIKNACKKASQGQIVSISSFNSYDQIVISGEKSAVERASIICKKNGAKRIIKLPISVPSHCELMKPASKKLEKILNKIIFFESKYQIINNVDVKIEKCPNNIRNSLVRQLYNPVRWTETIELIAKQGIKYFIEIGPGNVLSSLTKRIIHDSTAISINNPTSFKNFVLGIN</sequence>
<dbReference type="InterPro" id="IPR014043">
    <property type="entry name" value="Acyl_transferase_dom"/>
</dbReference>
<dbReference type="SMART" id="SM00827">
    <property type="entry name" value="PKS_AT"/>
    <property type="match status" value="1"/>
</dbReference>
<accession>A0ABM9NP62</accession>
<dbReference type="Pfam" id="PF00698">
    <property type="entry name" value="Acyl_transf_1"/>
    <property type="match status" value="1"/>
</dbReference>
<dbReference type="InterPro" id="IPR024925">
    <property type="entry name" value="Malonyl_CoA-ACP_transAc"/>
</dbReference>
<proteinExistence type="inferred from homology"/>
<dbReference type="Proteomes" id="UP001497533">
    <property type="component" value="Chromosome"/>
</dbReference>
<feature type="domain" description="Malonyl-CoA:ACP transacylase (MAT)" evidence="8">
    <location>
        <begin position="7"/>
        <end position="306"/>
    </location>
</feature>
<dbReference type="PANTHER" id="PTHR42681">
    <property type="entry name" value="MALONYL-COA-ACYL CARRIER PROTEIN TRANSACYLASE, MITOCHONDRIAL"/>
    <property type="match status" value="1"/>
</dbReference>
<comment type="catalytic activity">
    <reaction evidence="6 7">
        <text>holo-[ACP] + malonyl-CoA = malonyl-[ACP] + CoA</text>
        <dbReference type="Rhea" id="RHEA:41792"/>
        <dbReference type="Rhea" id="RHEA-COMP:9623"/>
        <dbReference type="Rhea" id="RHEA-COMP:9685"/>
        <dbReference type="ChEBI" id="CHEBI:57287"/>
        <dbReference type="ChEBI" id="CHEBI:57384"/>
        <dbReference type="ChEBI" id="CHEBI:64479"/>
        <dbReference type="ChEBI" id="CHEBI:78449"/>
        <dbReference type="EC" id="2.3.1.39"/>
    </reaction>
</comment>